<comment type="caution">
    <text evidence="4">The sequence shown here is derived from an EMBL/GenBank/DDBJ whole genome shotgun (WGS) entry which is preliminary data.</text>
</comment>
<dbReference type="GO" id="GO:0016491">
    <property type="term" value="F:oxidoreductase activity"/>
    <property type="evidence" value="ECO:0007669"/>
    <property type="project" value="UniProtKB-KW"/>
</dbReference>
<dbReference type="PANTHER" id="PTHR43673:SF10">
    <property type="entry name" value="NADH DEHYDROGENASE_NAD(P)H NITROREDUCTASE XCC3605-RELATED"/>
    <property type="match status" value="1"/>
</dbReference>
<dbReference type="EMBL" id="SACS01000002">
    <property type="protein sequence ID" value="RVU41147.1"/>
    <property type="molecule type" value="Genomic_DNA"/>
</dbReference>
<feature type="domain" description="Nitroreductase" evidence="3">
    <location>
        <begin position="188"/>
        <end position="232"/>
    </location>
</feature>
<reference evidence="4 5" key="1">
    <citation type="submission" date="2019-01" db="EMBL/GenBank/DDBJ databases">
        <authorList>
            <person name="Chen W.-M."/>
        </authorList>
    </citation>
    <scope>NUCLEOTIDE SEQUENCE [LARGE SCALE GENOMIC DNA]</scope>
    <source>
        <strain evidence="4 5">KYPC3</strain>
    </source>
</reference>
<dbReference type="Pfam" id="PF00881">
    <property type="entry name" value="Nitroreductase"/>
    <property type="match status" value="2"/>
</dbReference>
<dbReference type="AlphaFoldDB" id="A0A437R398"/>
<dbReference type="SUPFAM" id="SSF55469">
    <property type="entry name" value="FMN-dependent nitroreductase-like"/>
    <property type="match status" value="1"/>
</dbReference>
<accession>A0A437R398</accession>
<dbReference type="OrthoDB" id="9802510at2"/>
<feature type="domain" description="Nitroreductase" evidence="3">
    <location>
        <begin position="243"/>
        <end position="331"/>
    </location>
</feature>
<comment type="similarity">
    <text evidence="1">Belongs to the nitroreductase family.</text>
</comment>
<sequence>MIKKLIHRVYARLDLMLLPLAARNRKFAGVYYAFFNPHFRREMHATAAGRQHYRLHEESSTIATVIIRRNIHRLEKGLSMVPRKSLFALDYIDETLTALGNLLQDDAVDLVLLKYAHDVLESYFAVTQWPEAAPQPLLYQQLSLQVKPKLAAQQAASCQQQRLAAPAPYQTRPRAAISYDEFLILCQQRCSVRTFLPKPVPKDVLEQAVAAASQAPSACNRQPFRYVAAMEQPVLNKLANLPMGTAGYADGLPCVLAVVGDLSAYPFERDRHVIYIDASLANMQLMLALETLGLASCSINWPDIENYEIKIAKLLKLQPFERVVMLIAVGYPDPDALIPHSEKKSPAGLLSYV</sequence>
<dbReference type="Proteomes" id="UP000283077">
    <property type="component" value="Unassembled WGS sequence"/>
</dbReference>
<evidence type="ECO:0000256" key="2">
    <source>
        <dbReference type="ARBA" id="ARBA00023002"/>
    </source>
</evidence>
<keyword evidence="5" id="KW-1185">Reference proteome</keyword>
<evidence type="ECO:0000313" key="5">
    <source>
        <dbReference type="Proteomes" id="UP000283077"/>
    </source>
</evidence>
<organism evidence="4 5">
    <name type="scientific">Rheinheimera riviphila</name>
    <dbReference type="NCBI Taxonomy" id="1834037"/>
    <lineage>
        <taxon>Bacteria</taxon>
        <taxon>Pseudomonadati</taxon>
        <taxon>Pseudomonadota</taxon>
        <taxon>Gammaproteobacteria</taxon>
        <taxon>Chromatiales</taxon>
        <taxon>Chromatiaceae</taxon>
        <taxon>Rheinheimera</taxon>
    </lineage>
</organism>
<dbReference type="CDD" id="cd02062">
    <property type="entry name" value="Nitro_FMN_reductase"/>
    <property type="match status" value="1"/>
</dbReference>
<protein>
    <submittedName>
        <fullName evidence="4">Nitroreductase-like protein</fullName>
    </submittedName>
</protein>
<dbReference type="Gene3D" id="3.40.109.10">
    <property type="entry name" value="NADH Oxidase"/>
    <property type="match status" value="1"/>
</dbReference>
<evidence type="ECO:0000313" key="4">
    <source>
        <dbReference type="EMBL" id="RVU41147.1"/>
    </source>
</evidence>
<evidence type="ECO:0000259" key="3">
    <source>
        <dbReference type="Pfam" id="PF00881"/>
    </source>
</evidence>
<proteinExistence type="inferred from homology"/>
<dbReference type="InterPro" id="IPR029479">
    <property type="entry name" value="Nitroreductase"/>
</dbReference>
<keyword evidence="2" id="KW-0560">Oxidoreductase</keyword>
<dbReference type="InterPro" id="IPR000415">
    <property type="entry name" value="Nitroreductase-like"/>
</dbReference>
<evidence type="ECO:0000256" key="1">
    <source>
        <dbReference type="ARBA" id="ARBA00007118"/>
    </source>
</evidence>
<dbReference type="PANTHER" id="PTHR43673">
    <property type="entry name" value="NAD(P)H NITROREDUCTASE YDGI-RELATED"/>
    <property type="match status" value="1"/>
</dbReference>
<name>A0A437R398_9GAMM</name>
<dbReference type="RefSeq" id="WP_127697532.1">
    <property type="nucleotide sequence ID" value="NZ_SACS01000002.1"/>
</dbReference>
<gene>
    <name evidence="4" type="ORF">EOE67_02795</name>
</gene>